<dbReference type="OrthoDB" id="5368544at2"/>
<dbReference type="STRING" id="1121922.GCA_000428905_02242"/>
<dbReference type="RefSeq" id="WP_006012259.1">
    <property type="nucleotide sequence ID" value="NZ_AUAV01000011.1"/>
</dbReference>
<organism evidence="2 3">
    <name type="scientific">Brumicola pallidula DSM 14239 = ACAM 615</name>
    <dbReference type="NCBI Taxonomy" id="1121922"/>
    <lineage>
        <taxon>Bacteria</taxon>
        <taxon>Pseudomonadati</taxon>
        <taxon>Pseudomonadota</taxon>
        <taxon>Gammaproteobacteria</taxon>
        <taxon>Alteromonadales</taxon>
        <taxon>Alteromonadaceae</taxon>
        <taxon>Brumicola</taxon>
    </lineage>
</organism>
<evidence type="ECO:0000313" key="2">
    <source>
        <dbReference type="EMBL" id="GAC29403.1"/>
    </source>
</evidence>
<dbReference type="AlphaFoldDB" id="K6ZKI5"/>
<keyword evidence="3" id="KW-1185">Reference proteome</keyword>
<sequence>MLKKMLLTATLLCATSSVLAELVVVVNPANANALDSKTVQRIFLGKDKKFADGNETIAVNQAAATEIRQNFDQEVLGRSSSQVSAYWSKLVFTGKGIPPKEVATDAEVIDLVSRNPSVIGYINKASVTDAVKIVEM</sequence>
<keyword evidence="1" id="KW-0732">Signal</keyword>
<protein>
    <recommendedName>
        <fullName evidence="4">Phosphate ABC transporter substrate-binding protein</fullName>
    </recommendedName>
</protein>
<evidence type="ECO:0000313" key="3">
    <source>
        <dbReference type="Proteomes" id="UP000006251"/>
    </source>
</evidence>
<dbReference type="Gene3D" id="3.40.190.10">
    <property type="entry name" value="Periplasmic binding protein-like II"/>
    <property type="match status" value="1"/>
</dbReference>
<comment type="caution">
    <text evidence="2">The sequence shown here is derived from an EMBL/GenBank/DDBJ whole genome shotgun (WGS) entry which is preliminary data.</text>
</comment>
<name>K6ZKI5_9ALTE</name>
<gene>
    <name evidence="2" type="ORF">GPAL_2546</name>
</gene>
<dbReference type="SUPFAM" id="SSF53850">
    <property type="entry name" value="Periplasmic binding protein-like II"/>
    <property type="match status" value="1"/>
</dbReference>
<dbReference type="EMBL" id="BAEQ01000045">
    <property type="protein sequence ID" value="GAC29403.1"/>
    <property type="molecule type" value="Genomic_DNA"/>
</dbReference>
<evidence type="ECO:0000256" key="1">
    <source>
        <dbReference type="SAM" id="SignalP"/>
    </source>
</evidence>
<evidence type="ECO:0008006" key="4">
    <source>
        <dbReference type="Google" id="ProtNLM"/>
    </source>
</evidence>
<accession>K6ZKI5</accession>
<proteinExistence type="predicted"/>
<dbReference type="Proteomes" id="UP000006251">
    <property type="component" value="Unassembled WGS sequence"/>
</dbReference>
<feature type="signal peptide" evidence="1">
    <location>
        <begin position="1"/>
        <end position="20"/>
    </location>
</feature>
<feature type="chain" id="PRO_5003902112" description="Phosphate ABC transporter substrate-binding protein" evidence="1">
    <location>
        <begin position="21"/>
        <end position="136"/>
    </location>
</feature>
<reference evidence="3" key="1">
    <citation type="journal article" date="2014" name="Environ. Microbiol.">
        <title>Comparative genomics of the marine bacterial genus Glaciecola reveals the high degree of genomic diversity and genomic characteristic for cold adaptation.</title>
        <authorList>
            <person name="Qin Q.L."/>
            <person name="Xie B.B."/>
            <person name="Yu Y."/>
            <person name="Shu Y.L."/>
            <person name="Rong J.C."/>
            <person name="Zhang Y.J."/>
            <person name="Zhao D.L."/>
            <person name="Chen X.L."/>
            <person name="Zhang X.Y."/>
            <person name="Chen B."/>
            <person name="Zhou B.C."/>
            <person name="Zhang Y.Z."/>
        </authorList>
    </citation>
    <scope>NUCLEOTIDE SEQUENCE [LARGE SCALE GENOMIC DNA]</scope>
    <source>
        <strain evidence="3">ACAM 615</strain>
    </source>
</reference>